<reference evidence="1 2" key="1">
    <citation type="submission" date="2019-11" db="EMBL/GenBank/DDBJ databases">
        <authorList>
            <person name="Li J."/>
        </authorList>
    </citation>
    <scope>NUCLEOTIDE SEQUENCE [LARGE SCALE GENOMIC DNA]</scope>
    <source>
        <strain evidence="1 2">J4</strain>
    </source>
</reference>
<gene>
    <name evidence="1" type="ORF">GH754_09535</name>
</gene>
<comment type="caution">
    <text evidence="1">The sequence shown here is derived from an EMBL/GenBank/DDBJ whole genome shotgun (WGS) entry which is preliminary data.</text>
</comment>
<proteinExistence type="predicted"/>
<accession>A0A6G1X6K8</accession>
<protein>
    <submittedName>
        <fullName evidence="1">YqzE family protein</fullName>
    </submittedName>
</protein>
<sequence length="53" mass="6570">MTQEFMKYIHLSKDEKEHRKKIRKQEKVNKSHRYFGMLPSALKMFWNNRKKGS</sequence>
<name>A0A6G1X6K8_9BACI</name>
<keyword evidence="2" id="KW-1185">Reference proteome</keyword>
<dbReference type="Pfam" id="PF14038">
    <property type="entry name" value="YqzE"/>
    <property type="match status" value="1"/>
</dbReference>
<dbReference type="Proteomes" id="UP000480185">
    <property type="component" value="Unassembled WGS sequence"/>
</dbReference>
<dbReference type="EMBL" id="WJNH01000005">
    <property type="protein sequence ID" value="MRG86572.1"/>
    <property type="molecule type" value="Genomic_DNA"/>
</dbReference>
<organism evidence="1 2">
    <name type="scientific">Salinibacillus xinjiangensis</name>
    <dbReference type="NCBI Taxonomy" id="1229268"/>
    <lineage>
        <taxon>Bacteria</taxon>
        <taxon>Bacillati</taxon>
        <taxon>Bacillota</taxon>
        <taxon>Bacilli</taxon>
        <taxon>Bacillales</taxon>
        <taxon>Bacillaceae</taxon>
        <taxon>Salinibacillus</taxon>
    </lineage>
</organism>
<dbReference type="InterPro" id="IPR025622">
    <property type="entry name" value="YqzE"/>
</dbReference>
<dbReference type="AlphaFoldDB" id="A0A6G1X6K8"/>
<evidence type="ECO:0000313" key="1">
    <source>
        <dbReference type="EMBL" id="MRG86572.1"/>
    </source>
</evidence>
<evidence type="ECO:0000313" key="2">
    <source>
        <dbReference type="Proteomes" id="UP000480185"/>
    </source>
</evidence>